<reference evidence="1 2" key="1">
    <citation type="submission" date="2020-07" db="EMBL/GenBank/DDBJ databases">
        <authorList>
            <person name="Feng H."/>
        </authorList>
    </citation>
    <scope>NUCLEOTIDE SEQUENCE [LARGE SCALE GENOMIC DNA]</scope>
    <source>
        <strain evidence="2">s-11</strain>
    </source>
</reference>
<evidence type="ECO:0000313" key="2">
    <source>
        <dbReference type="Proteomes" id="UP000530514"/>
    </source>
</evidence>
<comment type="caution">
    <text evidence="1">The sequence shown here is derived from an EMBL/GenBank/DDBJ whole genome shotgun (WGS) entry which is preliminary data.</text>
</comment>
<gene>
    <name evidence="1" type="ORF">H1164_13855</name>
</gene>
<sequence>MKKIIMKAKLVDGSDVQFDFFEIKLMIDLRVKESIIYIKYRGKNYSVKKESIDFNVIG</sequence>
<evidence type="ECO:0000313" key="1">
    <source>
        <dbReference type="EMBL" id="MBA4543969.1"/>
    </source>
</evidence>
<protein>
    <submittedName>
        <fullName evidence="1">Uncharacterized protein</fullName>
    </submittedName>
</protein>
<organism evidence="1 2">
    <name type="scientific">Thermoactinomyces daqus</name>
    <dbReference type="NCBI Taxonomy" id="1329516"/>
    <lineage>
        <taxon>Bacteria</taxon>
        <taxon>Bacillati</taxon>
        <taxon>Bacillota</taxon>
        <taxon>Bacilli</taxon>
        <taxon>Bacillales</taxon>
        <taxon>Thermoactinomycetaceae</taxon>
        <taxon>Thermoactinomyces</taxon>
    </lineage>
</organism>
<dbReference type="Proteomes" id="UP000530514">
    <property type="component" value="Unassembled WGS sequence"/>
</dbReference>
<dbReference type="EMBL" id="JACEIP010000025">
    <property type="protein sequence ID" value="MBA4543969.1"/>
    <property type="molecule type" value="Genomic_DNA"/>
</dbReference>
<accession>A0A7W1XCD3</accession>
<dbReference type="AlphaFoldDB" id="A0A7W1XCD3"/>
<name>A0A7W1XCD3_9BACL</name>
<dbReference type="RefSeq" id="WP_160173833.1">
    <property type="nucleotide sequence ID" value="NZ_JACEIP010000025.1"/>
</dbReference>
<keyword evidence="2" id="KW-1185">Reference proteome</keyword>
<proteinExistence type="predicted"/>